<reference evidence="1 2" key="1">
    <citation type="submission" date="2012-08" db="EMBL/GenBank/DDBJ databases">
        <title>Oryza genome evolution.</title>
        <authorList>
            <person name="Wing R.A."/>
        </authorList>
    </citation>
    <scope>NUCLEOTIDE SEQUENCE</scope>
</reference>
<keyword evidence="2" id="KW-1185">Reference proteome</keyword>
<proteinExistence type="predicted"/>
<name>A0A0D9VRR0_9ORYZ</name>
<protein>
    <submittedName>
        <fullName evidence="1">Uncharacterized protein</fullName>
    </submittedName>
</protein>
<evidence type="ECO:0000313" key="2">
    <source>
        <dbReference type="Proteomes" id="UP000032180"/>
    </source>
</evidence>
<dbReference type="Proteomes" id="UP000032180">
    <property type="component" value="Chromosome 3"/>
</dbReference>
<dbReference type="HOGENOM" id="CLU_2797606_0_0_1"/>
<evidence type="ECO:0000313" key="1">
    <source>
        <dbReference type="EnsemblPlants" id="LPERR03G08970.1"/>
    </source>
</evidence>
<accession>A0A0D9VRR0</accession>
<dbReference type="AlphaFoldDB" id="A0A0D9VRR0"/>
<sequence length="68" mass="8108">MKDWIIGSSRDEGKRRRPFTTHLSIHLERVSLHLHTRTTQIGRDRGFFFFVVFPNRIEKVLEGSREGR</sequence>
<reference evidence="1" key="3">
    <citation type="submission" date="2015-04" db="UniProtKB">
        <authorList>
            <consortium name="EnsemblPlants"/>
        </authorList>
    </citation>
    <scope>IDENTIFICATION</scope>
</reference>
<reference evidence="2" key="2">
    <citation type="submission" date="2013-12" db="EMBL/GenBank/DDBJ databases">
        <authorList>
            <person name="Yu Y."/>
            <person name="Lee S."/>
            <person name="de Baynast K."/>
            <person name="Wissotski M."/>
            <person name="Liu L."/>
            <person name="Talag J."/>
            <person name="Goicoechea J."/>
            <person name="Angelova A."/>
            <person name="Jetty R."/>
            <person name="Kudrna D."/>
            <person name="Golser W."/>
            <person name="Rivera L."/>
            <person name="Zhang J."/>
            <person name="Wing R."/>
        </authorList>
    </citation>
    <scope>NUCLEOTIDE SEQUENCE</scope>
</reference>
<dbReference type="EnsemblPlants" id="LPERR03G08970.1">
    <property type="protein sequence ID" value="LPERR03G08970.1"/>
    <property type="gene ID" value="LPERR03G08970"/>
</dbReference>
<dbReference type="Gramene" id="LPERR03G08970.1">
    <property type="protein sequence ID" value="LPERR03G08970.1"/>
    <property type="gene ID" value="LPERR03G08970"/>
</dbReference>
<organism evidence="1 2">
    <name type="scientific">Leersia perrieri</name>
    <dbReference type="NCBI Taxonomy" id="77586"/>
    <lineage>
        <taxon>Eukaryota</taxon>
        <taxon>Viridiplantae</taxon>
        <taxon>Streptophyta</taxon>
        <taxon>Embryophyta</taxon>
        <taxon>Tracheophyta</taxon>
        <taxon>Spermatophyta</taxon>
        <taxon>Magnoliopsida</taxon>
        <taxon>Liliopsida</taxon>
        <taxon>Poales</taxon>
        <taxon>Poaceae</taxon>
        <taxon>BOP clade</taxon>
        <taxon>Oryzoideae</taxon>
        <taxon>Oryzeae</taxon>
        <taxon>Oryzinae</taxon>
        <taxon>Leersia</taxon>
    </lineage>
</organism>